<name>A0A182XQS4_ANOQN</name>
<dbReference type="VEuPathDB" id="VectorBase:AQUA014210"/>
<proteinExistence type="predicted"/>
<keyword evidence="3" id="KW-1185">Reference proteome</keyword>
<dbReference type="Proteomes" id="UP000076407">
    <property type="component" value="Unassembled WGS sequence"/>
</dbReference>
<feature type="compositionally biased region" description="Polar residues" evidence="1">
    <location>
        <begin position="1"/>
        <end position="17"/>
    </location>
</feature>
<accession>A0A182XQS4</accession>
<evidence type="ECO:0000313" key="2">
    <source>
        <dbReference type="EnsemblMetazoa" id="AQUA014210-PA"/>
    </source>
</evidence>
<evidence type="ECO:0000313" key="3">
    <source>
        <dbReference type="Proteomes" id="UP000076407"/>
    </source>
</evidence>
<dbReference type="AlphaFoldDB" id="A0A182XQS4"/>
<feature type="region of interest" description="Disordered" evidence="1">
    <location>
        <begin position="1"/>
        <end position="20"/>
    </location>
</feature>
<organism evidence="2 3">
    <name type="scientific">Anopheles quadriannulatus</name>
    <name type="common">Mosquito</name>
    <dbReference type="NCBI Taxonomy" id="34691"/>
    <lineage>
        <taxon>Eukaryota</taxon>
        <taxon>Metazoa</taxon>
        <taxon>Ecdysozoa</taxon>
        <taxon>Arthropoda</taxon>
        <taxon>Hexapoda</taxon>
        <taxon>Insecta</taxon>
        <taxon>Pterygota</taxon>
        <taxon>Neoptera</taxon>
        <taxon>Endopterygota</taxon>
        <taxon>Diptera</taxon>
        <taxon>Nematocera</taxon>
        <taxon>Culicoidea</taxon>
        <taxon>Culicidae</taxon>
        <taxon>Anophelinae</taxon>
        <taxon>Anopheles</taxon>
    </lineage>
</organism>
<dbReference type="EnsemblMetazoa" id="AQUA014210-RA">
    <property type="protein sequence ID" value="AQUA014210-PA"/>
    <property type="gene ID" value="AQUA014210"/>
</dbReference>
<sequence length="72" mass="8500">RDTIPFSSTQTHSSKTRGYTETRSHDWLYINPFCVSLVALQDLKVMLSCVAMPRNPRRRGRKIEHHRRSLFL</sequence>
<protein>
    <submittedName>
        <fullName evidence="2">Uncharacterized protein</fullName>
    </submittedName>
</protein>
<evidence type="ECO:0000256" key="1">
    <source>
        <dbReference type="SAM" id="MobiDB-lite"/>
    </source>
</evidence>
<reference evidence="2" key="1">
    <citation type="submission" date="2020-05" db="UniProtKB">
        <authorList>
            <consortium name="EnsemblMetazoa"/>
        </authorList>
    </citation>
    <scope>IDENTIFICATION</scope>
    <source>
        <strain evidence="2">SANGQUA</strain>
    </source>
</reference>